<name>A0ABU5Y5M2_9FLAO</name>
<dbReference type="Proteomes" id="UP001324270">
    <property type="component" value="Unassembled WGS sequence"/>
</dbReference>
<proteinExistence type="predicted"/>
<reference evidence="1 2" key="1">
    <citation type="submission" date="2023-12" db="EMBL/GenBank/DDBJ databases">
        <title>Genomic sequences of Capnocytophaga and Parvimonas strains.</title>
        <authorList>
            <person name="Watt R.M."/>
            <person name="Wang M."/>
            <person name="Yang T."/>
            <person name="Tong W.M."/>
        </authorList>
    </citation>
    <scope>NUCLEOTIDE SEQUENCE [LARGE SCALE GENOMIC DNA]</scope>
    <source>
        <strain evidence="1 2">CCUG 13156</strain>
    </source>
</reference>
<protein>
    <recommendedName>
        <fullName evidence="3">Transcriptional regulator</fullName>
    </recommendedName>
</protein>
<evidence type="ECO:0000313" key="1">
    <source>
        <dbReference type="EMBL" id="MEB3039186.1"/>
    </source>
</evidence>
<evidence type="ECO:0008006" key="3">
    <source>
        <dbReference type="Google" id="ProtNLM"/>
    </source>
</evidence>
<comment type="caution">
    <text evidence="1">The sequence shown here is derived from an EMBL/GenBank/DDBJ whole genome shotgun (WGS) entry which is preliminary data.</text>
</comment>
<sequence length="86" mass="10119">MKKEGKVKKTMKDYRRAITGDLSDEVADHIKKCNRFSLELAMILDIKQSAVLDGARRRSNKLLRIDLLPIYEKYGYKQKDLYKKNL</sequence>
<dbReference type="EMBL" id="JAYKBV010000001">
    <property type="protein sequence ID" value="MEB3039186.1"/>
    <property type="molecule type" value="Genomic_DNA"/>
</dbReference>
<dbReference type="RefSeq" id="WP_323978585.1">
    <property type="nucleotide sequence ID" value="NZ_JAYKBV010000001.1"/>
</dbReference>
<accession>A0ABU5Y5M2</accession>
<keyword evidence="2" id="KW-1185">Reference proteome</keyword>
<organism evidence="1 2">
    <name type="scientific">Capnocytophaga gingivalis</name>
    <dbReference type="NCBI Taxonomy" id="1017"/>
    <lineage>
        <taxon>Bacteria</taxon>
        <taxon>Pseudomonadati</taxon>
        <taxon>Bacteroidota</taxon>
        <taxon>Flavobacteriia</taxon>
        <taxon>Flavobacteriales</taxon>
        <taxon>Flavobacteriaceae</taxon>
        <taxon>Capnocytophaga</taxon>
    </lineage>
</organism>
<gene>
    <name evidence="1" type="ORF">VJJ49_00555</name>
</gene>
<evidence type="ECO:0000313" key="2">
    <source>
        <dbReference type="Proteomes" id="UP001324270"/>
    </source>
</evidence>